<accession>A0A4U0WJS4</accession>
<dbReference type="InterPro" id="IPR051795">
    <property type="entry name" value="Glycosyl_Hydrlase_43"/>
</dbReference>
<dbReference type="STRING" id="331657.A0A4U0WJS4"/>
<evidence type="ECO:0000256" key="3">
    <source>
        <dbReference type="ARBA" id="ARBA00023295"/>
    </source>
</evidence>
<dbReference type="Gene3D" id="2.115.10.20">
    <property type="entry name" value="Glycosyl hydrolase domain, family 43"/>
    <property type="match status" value="1"/>
</dbReference>
<organism evidence="8 9">
    <name type="scientific">Cryomyces minteri</name>
    <dbReference type="NCBI Taxonomy" id="331657"/>
    <lineage>
        <taxon>Eukaryota</taxon>
        <taxon>Fungi</taxon>
        <taxon>Dikarya</taxon>
        <taxon>Ascomycota</taxon>
        <taxon>Pezizomycotina</taxon>
        <taxon>Dothideomycetes</taxon>
        <taxon>Dothideomycetes incertae sedis</taxon>
        <taxon>Cryomyces</taxon>
    </lineage>
</organism>
<reference evidence="8 9" key="1">
    <citation type="submission" date="2017-03" db="EMBL/GenBank/DDBJ databases">
        <title>Genomes of endolithic fungi from Antarctica.</title>
        <authorList>
            <person name="Coleine C."/>
            <person name="Masonjones S."/>
            <person name="Stajich J.E."/>
        </authorList>
    </citation>
    <scope>NUCLEOTIDE SEQUENCE [LARGE SCALE GENOMIC DNA]</scope>
    <source>
        <strain evidence="8 9">CCFEE 5187</strain>
    </source>
</reference>
<evidence type="ECO:0000256" key="7">
    <source>
        <dbReference type="SAM" id="SignalP"/>
    </source>
</evidence>
<dbReference type="AlphaFoldDB" id="A0A4U0WJS4"/>
<comment type="caution">
    <text evidence="8">The sequence shown here is derived from an EMBL/GenBank/DDBJ whole genome shotgun (WGS) entry which is preliminary data.</text>
</comment>
<keyword evidence="3 6" id="KW-0326">Glycosidase</keyword>
<evidence type="ECO:0008006" key="10">
    <source>
        <dbReference type="Google" id="ProtNLM"/>
    </source>
</evidence>
<feature type="chain" id="PRO_5020834954" description="Glycoside hydrolase family 43 protein" evidence="7">
    <location>
        <begin position="24"/>
        <end position="331"/>
    </location>
</feature>
<evidence type="ECO:0000313" key="8">
    <source>
        <dbReference type="EMBL" id="TKA63332.1"/>
    </source>
</evidence>
<keyword evidence="7" id="KW-0732">Signal</keyword>
<sequence length="331" mass="34585">MLGFIITAASLSSLSLLFSHASAIPVKRAVSGPVVIADFPDPSIIKIQDTWYAFATQPNFNGNIHIQIASSKDFSAWTVMSGADALPNMPSWVNTTSGNGLTWAPDVTQRDDGSFVMYYSAVTNTAGEGQLHCVGAATASSVTGPYAAVGNGPFVCPTDQGGAIDASGFRDQDRTRYVVYKVDGNAIGHGGSCNNGVAPIVPTPIMLQQVAEDGVTKVGGPTQLLTNDASDGPVVEAPSMMRSPDGTYYLFFSSNCYTTPDYDVAYATASSPTGPFTKYGPLLKTGTYNLNGPGGADVDQDGRHMLFHANYGSGRAMYTAEIAVSGNLVTA</sequence>
<evidence type="ECO:0000256" key="6">
    <source>
        <dbReference type="RuleBase" id="RU361187"/>
    </source>
</evidence>
<feature type="site" description="Important for catalytic activity, responsible for pKa modulation of the active site Glu and correct orientation of both the proton donor and substrate" evidence="5">
    <location>
        <position position="165"/>
    </location>
</feature>
<dbReference type="OrthoDB" id="3879658at2759"/>
<dbReference type="Proteomes" id="UP000308768">
    <property type="component" value="Unassembled WGS sequence"/>
</dbReference>
<dbReference type="Pfam" id="PF04616">
    <property type="entry name" value="Glyco_hydro_43"/>
    <property type="match status" value="1"/>
</dbReference>
<evidence type="ECO:0000256" key="5">
    <source>
        <dbReference type="PIRSR" id="PIRSR606710-2"/>
    </source>
</evidence>
<protein>
    <recommendedName>
        <fullName evidence="10">Glycoside hydrolase family 43 protein</fullName>
    </recommendedName>
</protein>
<dbReference type="CDD" id="cd08999">
    <property type="entry name" value="GH43_ABN-like"/>
    <property type="match status" value="1"/>
</dbReference>
<dbReference type="EMBL" id="NAJN01001418">
    <property type="protein sequence ID" value="TKA63332.1"/>
    <property type="molecule type" value="Genomic_DNA"/>
</dbReference>
<feature type="active site" description="Proton donor" evidence="4">
    <location>
        <position position="236"/>
    </location>
</feature>
<gene>
    <name evidence="8" type="ORF">B0A49_09493</name>
</gene>
<keyword evidence="2 6" id="KW-0378">Hydrolase</keyword>
<comment type="similarity">
    <text evidence="1 6">Belongs to the glycosyl hydrolase 43 family.</text>
</comment>
<feature type="signal peptide" evidence="7">
    <location>
        <begin position="1"/>
        <end position="23"/>
    </location>
</feature>
<evidence type="ECO:0000256" key="2">
    <source>
        <dbReference type="ARBA" id="ARBA00022801"/>
    </source>
</evidence>
<dbReference type="GO" id="GO:0005975">
    <property type="term" value="P:carbohydrate metabolic process"/>
    <property type="evidence" value="ECO:0007669"/>
    <property type="project" value="InterPro"/>
</dbReference>
<keyword evidence="9" id="KW-1185">Reference proteome</keyword>
<dbReference type="PANTHER" id="PTHR42812">
    <property type="entry name" value="BETA-XYLOSIDASE"/>
    <property type="match status" value="1"/>
</dbReference>
<dbReference type="PANTHER" id="PTHR42812:SF5">
    <property type="entry name" value="ENDO-ARABINASE"/>
    <property type="match status" value="1"/>
</dbReference>
<dbReference type="GO" id="GO:0004553">
    <property type="term" value="F:hydrolase activity, hydrolyzing O-glycosyl compounds"/>
    <property type="evidence" value="ECO:0007669"/>
    <property type="project" value="InterPro"/>
</dbReference>
<evidence type="ECO:0000256" key="1">
    <source>
        <dbReference type="ARBA" id="ARBA00009865"/>
    </source>
</evidence>
<evidence type="ECO:0000256" key="4">
    <source>
        <dbReference type="PIRSR" id="PIRSR606710-1"/>
    </source>
</evidence>
<feature type="active site" description="Proton acceptor" evidence="4">
    <location>
        <position position="41"/>
    </location>
</feature>
<name>A0A4U0WJS4_9PEZI</name>
<proteinExistence type="inferred from homology"/>
<dbReference type="InterPro" id="IPR006710">
    <property type="entry name" value="Glyco_hydro_43"/>
</dbReference>
<dbReference type="InterPro" id="IPR023296">
    <property type="entry name" value="Glyco_hydro_beta-prop_sf"/>
</dbReference>
<dbReference type="SUPFAM" id="SSF75005">
    <property type="entry name" value="Arabinanase/levansucrase/invertase"/>
    <property type="match status" value="1"/>
</dbReference>
<evidence type="ECO:0000313" key="9">
    <source>
        <dbReference type="Proteomes" id="UP000308768"/>
    </source>
</evidence>